<gene>
    <name evidence="2" type="ORF">Lade_1271</name>
</gene>
<accession>A0A0W0R6G6</accession>
<keyword evidence="1" id="KW-0812">Transmembrane</keyword>
<dbReference type="Proteomes" id="UP000054859">
    <property type="component" value="Unassembled WGS sequence"/>
</dbReference>
<dbReference type="AlphaFoldDB" id="A0A0W0R6G6"/>
<organism evidence="2 3">
    <name type="scientific">Legionella adelaidensis</name>
    <dbReference type="NCBI Taxonomy" id="45056"/>
    <lineage>
        <taxon>Bacteria</taxon>
        <taxon>Pseudomonadati</taxon>
        <taxon>Pseudomonadota</taxon>
        <taxon>Gammaproteobacteria</taxon>
        <taxon>Legionellales</taxon>
        <taxon>Legionellaceae</taxon>
        <taxon>Legionella</taxon>
    </lineage>
</organism>
<dbReference type="STRING" id="45056.Lade_1271"/>
<feature type="transmembrane region" description="Helical" evidence="1">
    <location>
        <begin position="6"/>
        <end position="23"/>
    </location>
</feature>
<evidence type="ECO:0000256" key="1">
    <source>
        <dbReference type="SAM" id="Phobius"/>
    </source>
</evidence>
<keyword evidence="3" id="KW-1185">Reference proteome</keyword>
<feature type="transmembrane region" description="Helical" evidence="1">
    <location>
        <begin position="35"/>
        <end position="53"/>
    </location>
</feature>
<protein>
    <submittedName>
        <fullName evidence="2">Uncharacterized protein</fullName>
    </submittedName>
</protein>
<proteinExistence type="predicted"/>
<keyword evidence="1" id="KW-1133">Transmembrane helix</keyword>
<comment type="caution">
    <text evidence="2">The sequence shown here is derived from an EMBL/GenBank/DDBJ whole genome shotgun (WGS) entry which is preliminary data.</text>
</comment>
<evidence type="ECO:0000313" key="3">
    <source>
        <dbReference type="Proteomes" id="UP000054859"/>
    </source>
</evidence>
<name>A0A0W0R6G6_9GAMM</name>
<sequence>MVLTWIILVLFIIALSMILNVSFFRSRFLWRSQLFTFLFLSSLSIDVVTMFSLESELYARYSPNQRIK</sequence>
<evidence type="ECO:0000313" key="2">
    <source>
        <dbReference type="EMBL" id="KTC66613.1"/>
    </source>
</evidence>
<dbReference type="EMBL" id="LNKA01000001">
    <property type="protein sequence ID" value="KTC66613.1"/>
    <property type="molecule type" value="Genomic_DNA"/>
</dbReference>
<reference evidence="2 3" key="1">
    <citation type="submission" date="2015-11" db="EMBL/GenBank/DDBJ databases">
        <title>Identification of large and diverse effector repertoires of 38 Legionella species.</title>
        <authorList>
            <person name="Burstein D."/>
            <person name="Amaro F."/>
            <person name="Zusman T."/>
            <person name="Lifshitz Z."/>
            <person name="Cohen O."/>
            <person name="Gilbert J.A."/>
            <person name="Pupko T."/>
            <person name="Shuman H.A."/>
            <person name="Segal G."/>
        </authorList>
    </citation>
    <scope>NUCLEOTIDE SEQUENCE [LARGE SCALE GENOMIC DNA]</scope>
    <source>
        <strain evidence="2 3">1762-AUS-E</strain>
    </source>
</reference>
<dbReference type="PATRIC" id="fig|45056.6.peg.1312"/>
<keyword evidence="1" id="KW-0472">Membrane</keyword>